<feature type="transmembrane region" description="Helical" evidence="2">
    <location>
        <begin position="122"/>
        <end position="143"/>
    </location>
</feature>
<evidence type="ECO:0000256" key="1">
    <source>
        <dbReference type="SAM" id="MobiDB-lite"/>
    </source>
</evidence>
<protein>
    <recommendedName>
        <fullName evidence="5">Transmembrane protein</fullName>
    </recommendedName>
</protein>
<keyword evidence="2" id="KW-0812">Transmembrane</keyword>
<evidence type="ECO:0000256" key="2">
    <source>
        <dbReference type="SAM" id="Phobius"/>
    </source>
</evidence>
<dbReference type="EnsemblMetazoa" id="PPA05527.1">
    <property type="protein sequence ID" value="PPA05527.1"/>
    <property type="gene ID" value="WBGene00095081"/>
</dbReference>
<gene>
    <name evidence="3" type="primary">WBGene00095081</name>
</gene>
<keyword evidence="2" id="KW-1133">Transmembrane helix</keyword>
<organism evidence="3 4">
    <name type="scientific">Pristionchus pacificus</name>
    <name type="common">Parasitic nematode worm</name>
    <dbReference type="NCBI Taxonomy" id="54126"/>
    <lineage>
        <taxon>Eukaryota</taxon>
        <taxon>Metazoa</taxon>
        <taxon>Ecdysozoa</taxon>
        <taxon>Nematoda</taxon>
        <taxon>Chromadorea</taxon>
        <taxon>Rhabditida</taxon>
        <taxon>Rhabditina</taxon>
        <taxon>Diplogasteromorpha</taxon>
        <taxon>Diplogasteroidea</taxon>
        <taxon>Neodiplogasteridae</taxon>
        <taxon>Pristionchus</taxon>
    </lineage>
</organism>
<feature type="transmembrane region" description="Helical" evidence="2">
    <location>
        <begin position="55"/>
        <end position="73"/>
    </location>
</feature>
<feature type="transmembrane region" description="Helical" evidence="2">
    <location>
        <begin position="80"/>
        <end position="102"/>
    </location>
</feature>
<name>A0A8R1Y7M7_PRIPA</name>
<evidence type="ECO:0000313" key="4">
    <source>
        <dbReference type="Proteomes" id="UP000005239"/>
    </source>
</evidence>
<accession>A0A8R1Y7M7</accession>
<evidence type="ECO:0000313" key="3">
    <source>
        <dbReference type="EnsemblMetazoa" id="PPA05527.1"/>
    </source>
</evidence>
<keyword evidence="4" id="KW-1185">Reference proteome</keyword>
<proteinExistence type="predicted"/>
<reference evidence="4" key="1">
    <citation type="journal article" date="2008" name="Nat. Genet.">
        <title>The Pristionchus pacificus genome provides a unique perspective on nematode lifestyle and parasitism.</title>
        <authorList>
            <person name="Dieterich C."/>
            <person name="Clifton S.W."/>
            <person name="Schuster L.N."/>
            <person name="Chinwalla A."/>
            <person name="Delehaunty K."/>
            <person name="Dinkelacker I."/>
            <person name="Fulton L."/>
            <person name="Fulton R."/>
            <person name="Godfrey J."/>
            <person name="Minx P."/>
            <person name="Mitreva M."/>
            <person name="Roeseler W."/>
            <person name="Tian H."/>
            <person name="Witte H."/>
            <person name="Yang S.P."/>
            <person name="Wilson R.K."/>
            <person name="Sommer R.J."/>
        </authorList>
    </citation>
    <scope>NUCLEOTIDE SEQUENCE [LARGE SCALE GENOMIC DNA]</scope>
    <source>
        <strain evidence="4">PS312</strain>
    </source>
</reference>
<dbReference type="AlphaFoldDB" id="A0A8R1Y7M7"/>
<sequence>MPFDANDPKYFHNMCVGAHVTKAARWIAVFSLVSYVLRTIFFLETKYEEWDIPITVIWIADLCCIAALLVGVFRDIRWLVIPYLLDQMLSIVMMIYACYAVITEPPGTTEEDIDHTEELKIFTISMGAVIIACKIILNYFFFLSARNSHRELSGTASVSYHSSSKRCPPKHSEVPALEAGQRPPPYEK</sequence>
<keyword evidence="2" id="KW-0472">Membrane</keyword>
<evidence type="ECO:0008006" key="5">
    <source>
        <dbReference type="Google" id="ProtNLM"/>
    </source>
</evidence>
<reference evidence="3" key="2">
    <citation type="submission" date="2022-06" db="UniProtKB">
        <authorList>
            <consortium name="EnsemblMetazoa"/>
        </authorList>
    </citation>
    <scope>IDENTIFICATION</scope>
    <source>
        <strain evidence="3">PS312</strain>
    </source>
</reference>
<dbReference type="Proteomes" id="UP000005239">
    <property type="component" value="Unassembled WGS sequence"/>
</dbReference>
<feature type="transmembrane region" description="Helical" evidence="2">
    <location>
        <begin position="23"/>
        <end position="43"/>
    </location>
</feature>
<feature type="region of interest" description="Disordered" evidence="1">
    <location>
        <begin position="159"/>
        <end position="188"/>
    </location>
</feature>